<feature type="domain" description="Serine aminopeptidase S33" evidence="4">
    <location>
        <begin position="5"/>
        <end position="211"/>
    </location>
</feature>
<organism evidence="5 6">
    <name type="scientific">Rummeliibacillus stabekisii</name>
    <dbReference type="NCBI Taxonomy" id="241244"/>
    <lineage>
        <taxon>Bacteria</taxon>
        <taxon>Bacillati</taxon>
        <taxon>Bacillota</taxon>
        <taxon>Bacilli</taxon>
        <taxon>Bacillales</taxon>
        <taxon>Caryophanaceae</taxon>
        <taxon>Rummeliibacillus</taxon>
    </lineage>
</organism>
<sequence>MKIGVLCLHGFTGGRHEIKTFTQYLEQQTDWILHVPVLSGHGDKLNLSHYTAEHWLMDAEIAYRRLYKKVDMVYIVGFSMGGIIAMYLALRYKVQALVLLSPAARYIRTKQFAIDLSKLFMDTLHGDYEKNDFFRLYEKKVIEVPLHSVTEFTRLVRIVSPYYHKINTPVCFVQGKKDELVPYGTATYLYQTVASKKKELIFSPEGKHLICYSDDTKEWFPKVLEFMRGCV</sequence>
<dbReference type="OrthoDB" id="9786110at2"/>
<dbReference type="GO" id="GO:0052689">
    <property type="term" value="F:carboxylic ester hydrolase activity"/>
    <property type="evidence" value="ECO:0007669"/>
    <property type="project" value="InterPro"/>
</dbReference>
<protein>
    <submittedName>
        <fullName evidence="5">Carboxylesterase</fullName>
    </submittedName>
</protein>
<keyword evidence="3" id="KW-0472">Membrane</keyword>
<reference evidence="6" key="2">
    <citation type="submission" date="2016-03" db="EMBL/GenBank/DDBJ databases">
        <authorList>
            <person name="Ploux O."/>
        </authorList>
    </citation>
    <scope>NUCLEOTIDE SEQUENCE [LARGE SCALE GENOMIC DNA]</scope>
    <source>
        <strain evidence="6">PP9</strain>
    </source>
</reference>
<reference evidence="5 6" key="1">
    <citation type="journal article" date="2016" name="Genome Announc.">
        <title>Whole-Genome Sequence of Rummeliibacillus stabekisii Strain PP9 Isolated from Antarctic Soil.</title>
        <authorList>
            <person name="da Mota F.F."/>
            <person name="Vollu R.E."/>
            <person name="Jurelevicius D."/>
            <person name="Seldin L."/>
        </authorList>
    </citation>
    <scope>NUCLEOTIDE SEQUENCE [LARGE SCALE GENOMIC DNA]</scope>
    <source>
        <strain evidence="5 6">PP9</strain>
    </source>
</reference>
<feature type="active site" description="Charge relay system" evidence="1">
    <location>
        <position position="208"/>
    </location>
</feature>
<dbReference type="KEGG" id="rst:ATY39_12615"/>
<feature type="active site" description="Nucleophile" evidence="1">
    <location>
        <position position="79"/>
    </location>
</feature>
<dbReference type="InterPro" id="IPR012354">
    <property type="entry name" value="Esterase_lipase"/>
</dbReference>
<keyword evidence="3" id="KW-0812">Transmembrane</keyword>
<feature type="binding site" evidence="2">
    <location>
        <position position="80"/>
    </location>
    <ligand>
        <name>substrate</name>
    </ligand>
</feature>
<evidence type="ECO:0000256" key="2">
    <source>
        <dbReference type="PIRSR" id="PIRSR017388-2"/>
    </source>
</evidence>
<keyword evidence="6" id="KW-1185">Reference proteome</keyword>
<evidence type="ECO:0000256" key="1">
    <source>
        <dbReference type="PIRSR" id="PIRSR017388-1"/>
    </source>
</evidence>
<dbReference type="PANTHER" id="PTHR42886:SF29">
    <property type="entry name" value="PUMMELIG, ISOFORM A"/>
    <property type="match status" value="1"/>
</dbReference>
<proteinExistence type="predicted"/>
<dbReference type="Gene3D" id="3.40.50.1820">
    <property type="entry name" value="alpha/beta hydrolase"/>
    <property type="match status" value="1"/>
</dbReference>
<feature type="binding site" evidence="2">
    <location>
        <position position="11"/>
    </location>
    <ligand>
        <name>substrate</name>
    </ligand>
</feature>
<feature type="transmembrane region" description="Helical" evidence="3">
    <location>
        <begin position="72"/>
        <end position="90"/>
    </location>
</feature>
<accession>A0A143HFC9</accession>
<dbReference type="Pfam" id="PF12146">
    <property type="entry name" value="Hydrolase_4"/>
    <property type="match status" value="1"/>
</dbReference>
<keyword evidence="3" id="KW-1133">Transmembrane helix</keyword>
<evidence type="ECO:0000259" key="4">
    <source>
        <dbReference type="Pfam" id="PF12146"/>
    </source>
</evidence>
<dbReference type="InterPro" id="IPR022742">
    <property type="entry name" value="Hydrolase_4"/>
</dbReference>
<dbReference type="EMBL" id="CP014806">
    <property type="protein sequence ID" value="AMX00177.1"/>
    <property type="molecule type" value="Genomic_DNA"/>
</dbReference>
<dbReference type="AlphaFoldDB" id="A0A143HFC9"/>
<dbReference type="Proteomes" id="UP000076021">
    <property type="component" value="Chromosome"/>
</dbReference>
<dbReference type="PANTHER" id="PTHR42886">
    <property type="entry name" value="RE40534P-RELATED"/>
    <property type="match status" value="1"/>
</dbReference>
<evidence type="ECO:0000256" key="3">
    <source>
        <dbReference type="SAM" id="Phobius"/>
    </source>
</evidence>
<dbReference type="STRING" id="241244.ATY39_12615"/>
<dbReference type="PIRSF" id="PIRSF017388">
    <property type="entry name" value="Esterase_lipase"/>
    <property type="match status" value="1"/>
</dbReference>
<name>A0A143HFC9_9BACL</name>
<dbReference type="RefSeq" id="WP_066790289.1">
    <property type="nucleotide sequence ID" value="NZ_CP014806.1"/>
</dbReference>
<dbReference type="SUPFAM" id="SSF53474">
    <property type="entry name" value="alpha/beta-Hydrolases"/>
    <property type="match status" value="1"/>
</dbReference>
<dbReference type="InterPro" id="IPR029058">
    <property type="entry name" value="AB_hydrolase_fold"/>
</dbReference>
<evidence type="ECO:0000313" key="5">
    <source>
        <dbReference type="EMBL" id="AMX00177.1"/>
    </source>
</evidence>
<gene>
    <name evidence="5" type="ORF">ATY39_12615</name>
</gene>
<feature type="active site" description="Charge relay system" evidence="1">
    <location>
        <position position="178"/>
    </location>
</feature>
<evidence type="ECO:0000313" key="6">
    <source>
        <dbReference type="Proteomes" id="UP000076021"/>
    </source>
</evidence>